<dbReference type="EMBL" id="CP003360">
    <property type="protein sequence ID" value="AFM23614.1"/>
    <property type="molecule type" value="Genomic_DNA"/>
</dbReference>
<sequence length="168" mass="18922">MTHAFDSLIDEAIRLGASDAKLLKRNGIVFDPRSLLKCRFGCNRWGKYWTCQPNIRITPEQFRDALERYQTAIAIQSPDPKISQEITLAIEKKAMLEHGAIYAFALVLCVLCEECAFPDPCRFPHLARPAMDGMGVDIAKTVEPLGFKVQFDSQGTLLPAWYSMVLLD</sequence>
<evidence type="ECO:0000313" key="1">
    <source>
        <dbReference type="EMBL" id="AFM23614.1"/>
    </source>
</evidence>
<dbReference type="HOGENOM" id="CLU_097790_1_0_7"/>
<keyword evidence="2" id="KW-1185">Reference proteome</keyword>
<dbReference type="eggNOG" id="COG5423">
    <property type="taxonomic scope" value="Bacteria"/>
</dbReference>
<dbReference type="AlphaFoldDB" id="I4C223"/>
<accession>I4C223</accession>
<protein>
    <submittedName>
        <fullName evidence="1">Putative metal-binding protein</fullName>
    </submittedName>
</protein>
<dbReference type="Pfam" id="PF10050">
    <property type="entry name" value="DUF2284"/>
    <property type="match status" value="1"/>
</dbReference>
<gene>
    <name evidence="1" type="ordered locus">Desti_0895</name>
</gene>
<dbReference type="OrthoDB" id="5420534at2"/>
<evidence type="ECO:0000313" key="2">
    <source>
        <dbReference type="Proteomes" id="UP000006055"/>
    </source>
</evidence>
<dbReference type="STRING" id="706587.Desti_0895"/>
<name>I4C223_DESTA</name>
<dbReference type="InterPro" id="IPR019271">
    <property type="entry name" value="DUF2284_metal-binding"/>
</dbReference>
<proteinExistence type="predicted"/>
<dbReference type="Proteomes" id="UP000006055">
    <property type="component" value="Chromosome"/>
</dbReference>
<dbReference type="RefSeq" id="WP_014808770.1">
    <property type="nucleotide sequence ID" value="NC_018025.1"/>
</dbReference>
<organism evidence="1 2">
    <name type="scientific">Desulfomonile tiedjei (strain ATCC 49306 / DSM 6799 / DCB-1)</name>
    <dbReference type="NCBI Taxonomy" id="706587"/>
    <lineage>
        <taxon>Bacteria</taxon>
        <taxon>Pseudomonadati</taxon>
        <taxon>Thermodesulfobacteriota</taxon>
        <taxon>Desulfomonilia</taxon>
        <taxon>Desulfomonilales</taxon>
        <taxon>Desulfomonilaceae</taxon>
        <taxon>Desulfomonile</taxon>
    </lineage>
</organism>
<dbReference type="KEGG" id="dti:Desti_0895"/>
<reference evidence="2" key="1">
    <citation type="submission" date="2012-06" db="EMBL/GenBank/DDBJ databases">
        <title>Complete sequence of chromosome of Desulfomonile tiedjei DSM 6799.</title>
        <authorList>
            <person name="Lucas S."/>
            <person name="Copeland A."/>
            <person name="Lapidus A."/>
            <person name="Glavina del Rio T."/>
            <person name="Dalin E."/>
            <person name="Tice H."/>
            <person name="Bruce D."/>
            <person name="Goodwin L."/>
            <person name="Pitluck S."/>
            <person name="Peters L."/>
            <person name="Ovchinnikova G."/>
            <person name="Zeytun A."/>
            <person name="Lu M."/>
            <person name="Kyrpides N."/>
            <person name="Mavromatis K."/>
            <person name="Ivanova N."/>
            <person name="Brettin T."/>
            <person name="Detter J.C."/>
            <person name="Han C."/>
            <person name="Larimer F."/>
            <person name="Land M."/>
            <person name="Hauser L."/>
            <person name="Markowitz V."/>
            <person name="Cheng J.-F."/>
            <person name="Hugenholtz P."/>
            <person name="Woyke T."/>
            <person name="Wu D."/>
            <person name="Spring S."/>
            <person name="Schroeder M."/>
            <person name="Brambilla E."/>
            <person name="Klenk H.-P."/>
            <person name="Eisen J.A."/>
        </authorList>
    </citation>
    <scope>NUCLEOTIDE SEQUENCE [LARGE SCALE GENOMIC DNA]</scope>
    <source>
        <strain evidence="2">ATCC 49306 / DSM 6799 / DCB-1</strain>
    </source>
</reference>